<organism evidence="2 3">
    <name type="scientific">Panagrolaimus davidi</name>
    <dbReference type="NCBI Taxonomy" id="227884"/>
    <lineage>
        <taxon>Eukaryota</taxon>
        <taxon>Metazoa</taxon>
        <taxon>Ecdysozoa</taxon>
        <taxon>Nematoda</taxon>
        <taxon>Chromadorea</taxon>
        <taxon>Rhabditida</taxon>
        <taxon>Tylenchina</taxon>
        <taxon>Panagrolaimomorpha</taxon>
        <taxon>Panagrolaimoidea</taxon>
        <taxon>Panagrolaimidae</taxon>
        <taxon>Panagrolaimus</taxon>
    </lineage>
</organism>
<evidence type="ECO:0000256" key="1">
    <source>
        <dbReference type="SAM" id="MobiDB-lite"/>
    </source>
</evidence>
<evidence type="ECO:0000313" key="3">
    <source>
        <dbReference type="WBParaSite" id="PDA_v2.g21032.t1"/>
    </source>
</evidence>
<accession>A0A914Q1M5</accession>
<feature type="compositionally biased region" description="Polar residues" evidence="1">
    <location>
        <begin position="14"/>
        <end position="29"/>
    </location>
</feature>
<dbReference type="WBParaSite" id="PDA_v2.g21032.t1">
    <property type="protein sequence ID" value="PDA_v2.g21032.t1"/>
    <property type="gene ID" value="PDA_v2.g21032"/>
</dbReference>
<keyword evidence="2" id="KW-1185">Reference proteome</keyword>
<proteinExistence type="predicted"/>
<sequence length="268" mass="30434">MRRRSNPSHGRMNSFGSYLSNSASGQYSPDPSEEAARLLESQEELRARSSSMFSNRNWIPATTINAQIQQNHNSPPQSVIITIPPQTSQIPQAMNTEEFVSLHGNYSNYPSLPRSEISSILEQLSSGNYIPRENRPWDLPPQYPIYYRTEGDEEIGVSLCRNMPQLFPPPPYSDFNVAQPPSPTFSMPTVNLHNNRLPHNTTIVPPPPLNFPPQRLVVNDSLSSARILGIPVLPPAFENGIFANQVRRSQNRRNRFNEENERLFKKRV</sequence>
<protein>
    <submittedName>
        <fullName evidence="3">Uncharacterized protein</fullName>
    </submittedName>
</protein>
<name>A0A914Q1M5_9BILA</name>
<dbReference type="AlphaFoldDB" id="A0A914Q1M5"/>
<evidence type="ECO:0000313" key="2">
    <source>
        <dbReference type="Proteomes" id="UP000887578"/>
    </source>
</evidence>
<reference evidence="3" key="1">
    <citation type="submission" date="2022-11" db="UniProtKB">
        <authorList>
            <consortium name="WormBaseParasite"/>
        </authorList>
    </citation>
    <scope>IDENTIFICATION</scope>
</reference>
<feature type="region of interest" description="Disordered" evidence="1">
    <location>
        <begin position="1"/>
        <end position="39"/>
    </location>
</feature>
<dbReference type="Proteomes" id="UP000887578">
    <property type="component" value="Unplaced"/>
</dbReference>